<dbReference type="PANTHER" id="PTHR42718:SF42">
    <property type="entry name" value="EXPORT PROTEIN"/>
    <property type="match status" value="1"/>
</dbReference>
<keyword evidence="5 7" id="KW-1133">Transmembrane helix</keyword>
<keyword evidence="10" id="KW-1185">Reference proteome</keyword>
<feature type="domain" description="Major facilitator superfamily (MFS) profile" evidence="8">
    <location>
        <begin position="22"/>
        <end position="515"/>
    </location>
</feature>
<feature type="transmembrane region" description="Helical" evidence="7">
    <location>
        <begin position="113"/>
        <end position="134"/>
    </location>
</feature>
<evidence type="ECO:0000256" key="2">
    <source>
        <dbReference type="ARBA" id="ARBA00022448"/>
    </source>
</evidence>
<dbReference type="SUPFAM" id="SSF103473">
    <property type="entry name" value="MFS general substrate transporter"/>
    <property type="match status" value="1"/>
</dbReference>
<dbReference type="KEGG" id="acad:UA74_23140"/>
<dbReference type="GO" id="GO:0022857">
    <property type="term" value="F:transmembrane transporter activity"/>
    <property type="evidence" value="ECO:0007669"/>
    <property type="project" value="InterPro"/>
</dbReference>
<dbReference type="EMBL" id="CP016076">
    <property type="protein sequence ID" value="APU16646.1"/>
    <property type="molecule type" value="Genomic_DNA"/>
</dbReference>
<feature type="transmembrane region" description="Helical" evidence="7">
    <location>
        <begin position="146"/>
        <end position="168"/>
    </location>
</feature>
<dbReference type="CDD" id="cd17321">
    <property type="entry name" value="MFS_MMR_MDR_like"/>
    <property type="match status" value="1"/>
</dbReference>
<feature type="transmembrane region" description="Helical" evidence="7">
    <location>
        <begin position="413"/>
        <end position="432"/>
    </location>
</feature>
<feature type="transmembrane region" description="Helical" evidence="7">
    <location>
        <begin position="208"/>
        <end position="229"/>
    </location>
</feature>
<comment type="subcellular location">
    <subcellularLocation>
        <location evidence="1">Cell membrane</location>
        <topology evidence="1">Multi-pass membrane protein</topology>
    </subcellularLocation>
</comment>
<evidence type="ECO:0000256" key="7">
    <source>
        <dbReference type="SAM" id="Phobius"/>
    </source>
</evidence>
<evidence type="ECO:0000259" key="8">
    <source>
        <dbReference type="PROSITE" id="PS50850"/>
    </source>
</evidence>
<dbReference type="AlphaFoldDB" id="A0AAC9LFY5"/>
<organism evidence="9 10">
    <name type="scientific">Actinoalloteichus fjordicus</name>
    <dbReference type="NCBI Taxonomy" id="1612552"/>
    <lineage>
        <taxon>Bacteria</taxon>
        <taxon>Bacillati</taxon>
        <taxon>Actinomycetota</taxon>
        <taxon>Actinomycetes</taxon>
        <taxon>Pseudonocardiales</taxon>
        <taxon>Pseudonocardiaceae</taxon>
        <taxon>Actinoalloteichus</taxon>
    </lineage>
</organism>
<feature type="transmembrane region" description="Helical" evidence="7">
    <location>
        <begin position="313"/>
        <end position="334"/>
    </location>
</feature>
<keyword evidence="4 7" id="KW-0812">Transmembrane</keyword>
<dbReference type="GO" id="GO:0005886">
    <property type="term" value="C:plasma membrane"/>
    <property type="evidence" value="ECO:0007669"/>
    <property type="project" value="UniProtKB-SubCell"/>
</dbReference>
<evidence type="ECO:0000256" key="3">
    <source>
        <dbReference type="ARBA" id="ARBA00022475"/>
    </source>
</evidence>
<name>A0AAC9LFY5_9PSEU</name>
<feature type="transmembrane region" description="Helical" evidence="7">
    <location>
        <begin position="20"/>
        <end position="43"/>
    </location>
</feature>
<dbReference type="Gene3D" id="1.20.1250.20">
    <property type="entry name" value="MFS general substrate transporter like domains"/>
    <property type="match status" value="1"/>
</dbReference>
<evidence type="ECO:0000256" key="1">
    <source>
        <dbReference type="ARBA" id="ARBA00004651"/>
    </source>
</evidence>
<dbReference type="PANTHER" id="PTHR42718">
    <property type="entry name" value="MAJOR FACILITATOR SUPERFAMILY MULTIDRUG TRANSPORTER MFSC"/>
    <property type="match status" value="1"/>
</dbReference>
<dbReference type="Pfam" id="PF07690">
    <property type="entry name" value="MFS_1"/>
    <property type="match status" value="1"/>
</dbReference>
<feature type="transmembrane region" description="Helical" evidence="7">
    <location>
        <begin position="372"/>
        <end position="392"/>
    </location>
</feature>
<feature type="transmembrane region" description="Helical" evidence="7">
    <location>
        <begin position="88"/>
        <end position="107"/>
    </location>
</feature>
<keyword evidence="6 7" id="KW-0472">Membrane</keyword>
<feature type="transmembrane region" description="Helical" evidence="7">
    <location>
        <begin position="174"/>
        <end position="196"/>
    </location>
</feature>
<dbReference type="NCBIfam" id="TIGR00711">
    <property type="entry name" value="efflux_EmrB"/>
    <property type="match status" value="1"/>
</dbReference>
<keyword evidence="2" id="KW-0813">Transport</keyword>
<dbReference type="RefSeq" id="WP_075765479.1">
    <property type="nucleotide sequence ID" value="NZ_CP016076.1"/>
</dbReference>
<feature type="transmembrane region" description="Helical" evidence="7">
    <location>
        <begin position="341"/>
        <end position="360"/>
    </location>
</feature>
<evidence type="ECO:0000313" key="10">
    <source>
        <dbReference type="Proteomes" id="UP000185511"/>
    </source>
</evidence>
<accession>A0AAC9LFY5</accession>
<dbReference type="Gene3D" id="1.20.1720.10">
    <property type="entry name" value="Multidrug resistance protein D"/>
    <property type="match status" value="1"/>
</dbReference>
<reference evidence="10" key="1">
    <citation type="submission" date="2016-06" db="EMBL/GenBank/DDBJ databases">
        <title>Complete genome sequence of Actinoalloteichus fjordicus DSM 46855 (=ADI127-17), type strain of the new species Actinoalloteichus fjordicus.</title>
        <authorList>
            <person name="Ruckert C."/>
            <person name="Nouioui I."/>
            <person name="Willmese J."/>
            <person name="van Wezel G."/>
            <person name="Klenk H.-P."/>
            <person name="Kalinowski J."/>
            <person name="Zotchev S.B."/>
        </authorList>
    </citation>
    <scope>NUCLEOTIDE SEQUENCE [LARGE SCALE GENOMIC DNA]</scope>
    <source>
        <strain evidence="10">ADI127-7</strain>
    </source>
</reference>
<dbReference type="PROSITE" id="PS50850">
    <property type="entry name" value="MFS"/>
    <property type="match status" value="1"/>
</dbReference>
<evidence type="ECO:0000313" key="9">
    <source>
        <dbReference type="EMBL" id="APU16646.1"/>
    </source>
</evidence>
<evidence type="ECO:0000256" key="6">
    <source>
        <dbReference type="ARBA" id="ARBA00023136"/>
    </source>
</evidence>
<proteinExistence type="predicted"/>
<protein>
    <submittedName>
        <fullName evidence="9">Drug resistance transporter, EmrB/QacA subfamily</fullName>
    </submittedName>
</protein>
<feature type="transmembrane region" description="Helical" evidence="7">
    <location>
        <begin position="58"/>
        <end position="76"/>
    </location>
</feature>
<keyword evidence="3" id="KW-1003">Cell membrane</keyword>
<dbReference type="InterPro" id="IPR020846">
    <property type="entry name" value="MFS_dom"/>
</dbReference>
<sequence length="523" mass="53237">MSLPTTDAHVPPRASKANPWATLVAISFGVMMVAVDGTIVAVANPAIGASLGTTLAELQWVTHGYLLGLAVFLITSGKFGDRFGHRRVYFIGVIGFGLTSLAIGLSQGIPALIGLRILQGAFGSAIIPSALGLLRMSFPKEKLNRAIGVFSGLIGASTAAGPIAGGVLVSAVNWQAVFFVNVPIAVLAVTLGLRLLPANHAVDPDSRFDVVGILLLSLAMFGVVFALVSAPEEGWTHPMTLGSAATGLVLAAVFVWWQSRVREPLLPLSIFRSASLSIGTILILLMALAMFGSMFFLTFYFQGVQGLTPLETGLRIMPLSVMLAFGPPVAGRVIERFGIRVPAALGLLATAVALFGMSLVDADTGPVMTGLLFLLLGGGLGVVMVAATDAIVGNAPMRLSGVAGGMQQAAMQLGGSLGTAVLGALLGGRVAATLPDRFVEAGLPAPSGGEIEGMRSQVSQAVPVIPDGVSADVAAATASASHAAFLDGMGFAFTVGAAVALVAAGLALFLSRGETANGPVVHV</sequence>
<feature type="transmembrane region" description="Helical" evidence="7">
    <location>
        <begin position="278"/>
        <end position="301"/>
    </location>
</feature>
<evidence type="ECO:0000256" key="4">
    <source>
        <dbReference type="ARBA" id="ARBA00022692"/>
    </source>
</evidence>
<gene>
    <name evidence="9" type="ORF">UA74_23140</name>
</gene>
<feature type="transmembrane region" description="Helical" evidence="7">
    <location>
        <begin position="489"/>
        <end position="510"/>
    </location>
</feature>
<dbReference type="InterPro" id="IPR011701">
    <property type="entry name" value="MFS"/>
</dbReference>
<feature type="transmembrane region" description="Helical" evidence="7">
    <location>
        <begin position="235"/>
        <end position="257"/>
    </location>
</feature>
<evidence type="ECO:0000256" key="5">
    <source>
        <dbReference type="ARBA" id="ARBA00022989"/>
    </source>
</evidence>
<dbReference type="InterPro" id="IPR036259">
    <property type="entry name" value="MFS_trans_sf"/>
</dbReference>
<dbReference type="Proteomes" id="UP000185511">
    <property type="component" value="Chromosome"/>
</dbReference>
<dbReference type="InterPro" id="IPR004638">
    <property type="entry name" value="EmrB-like"/>
</dbReference>